<organism evidence="2 3">
    <name type="scientific">Elysia marginata</name>
    <dbReference type="NCBI Taxonomy" id="1093978"/>
    <lineage>
        <taxon>Eukaryota</taxon>
        <taxon>Metazoa</taxon>
        <taxon>Spiralia</taxon>
        <taxon>Lophotrochozoa</taxon>
        <taxon>Mollusca</taxon>
        <taxon>Gastropoda</taxon>
        <taxon>Heterobranchia</taxon>
        <taxon>Euthyneura</taxon>
        <taxon>Panpulmonata</taxon>
        <taxon>Sacoglossa</taxon>
        <taxon>Placobranchoidea</taxon>
        <taxon>Plakobranchidae</taxon>
        <taxon>Elysia</taxon>
    </lineage>
</organism>
<gene>
    <name evidence="2" type="ORF">ElyMa_005016400</name>
</gene>
<proteinExistence type="predicted"/>
<protein>
    <recommendedName>
        <fullName evidence="4">RNase H type-1 domain-containing protein</fullName>
    </recommendedName>
</protein>
<dbReference type="Proteomes" id="UP000762676">
    <property type="component" value="Unassembled WGS sequence"/>
</dbReference>
<reference evidence="2 3" key="1">
    <citation type="journal article" date="2021" name="Elife">
        <title>Chloroplast acquisition without the gene transfer in kleptoplastic sea slugs, Plakobranchus ocellatus.</title>
        <authorList>
            <person name="Maeda T."/>
            <person name="Takahashi S."/>
            <person name="Yoshida T."/>
            <person name="Shimamura S."/>
            <person name="Takaki Y."/>
            <person name="Nagai Y."/>
            <person name="Toyoda A."/>
            <person name="Suzuki Y."/>
            <person name="Arimoto A."/>
            <person name="Ishii H."/>
            <person name="Satoh N."/>
            <person name="Nishiyama T."/>
            <person name="Hasebe M."/>
            <person name="Maruyama T."/>
            <person name="Minagawa J."/>
            <person name="Obokata J."/>
            <person name="Shigenobu S."/>
        </authorList>
    </citation>
    <scope>NUCLEOTIDE SEQUENCE [LARGE SCALE GENOMIC DNA]</scope>
</reference>
<keyword evidence="3" id="KW-1185">Reference proteome</keyword>
<dbReference type="AlphaFoldDB" id="A0AAV4J831"/>
<dbReference type="GO" id="GO:0003676">
    <property type="term" value="F:nucleic acid binding"/>
    <property type="evidence" value="ECO:0007669"/>
    <property type="project" value="InterPro"/>
</dbReference>
<comment type="caution">
    <text evidence="2">The sequence shown here is derived from an EMBL/GenBank/DDBJ whole genome shotgun (WGS) entry which is preliminary data.</text>
</comment>
<evidence type="ECO:0000313" key="3">
    <source>
        <dbReference type="Proteomes" id="UP000762676"/>
    </source>
</evidence>
<dbReference type="InterPro" id="IPR036397">
    <property type="entry name" value="RNaseH_sf"/>
</dbReference>
<evidence type="ECO:0000256" key="1">
    <source>
        <dbReference type="SAM" id="MobiDB-lite"/>
    </source>
</evidence>
<dbReference type="EMBL" id="BMAT01010028">
    <property type="protein sequence ID" value="GFS18814.1"/>
    <property type="molecule type" value="Genomic_DNA"/>
</dbReference>
<sequence>MRCTNYKAETEAIKEALDMVNNKITKTSKVVILSDARSVLQKLENTKDTELDTVRKKPAGLYGQGRRTHPSVDTRTQQHRGQ</sequence>
<feature type="region of interest" description="Disordered" evidence="1">
    <location>
        <begin position="51"/>
        <end position="82"/>
    </location>
</feature>
<accession>A0AAV4J831</accession>
<name>A0AAV4J831_9GAST</name>
<evidence type="ECO:0008006" key="4">
    <source>
        <dbReference type="Google" id="ProtNLM"/>
    </source>
</evidence>
<evidence type="ECO:0000313" key="2">
    <source>
        <dbReference type="EMBL" id="GFS18814.1"/>
    </source>
</evidence>
<dbReference type="Gene3D" id="3.30.420.10">
    <property type="entry name" value="Ribonuclease H-like superfamily/Ribonuclease H"/>
    <property type="match status" value="1"/>
</dbReference>